<keyword evidence="2" id="KW-1185">Reference proteome</keyword>
<evidence type="ECO:0000313" key="2">
    <source>
        <dbReference type="Proteomes" id="UP000789759"/>
    </source>
</evidence>
<dbReference type="AlphaFoldDB" id="A0A9N9A3U0"/>
<organism evidence="1 2">
    <name type="scientific">Cetraspora pellucida</name>
    <dbReference type="NCBI Taxonomy" id="1433469"/>
    <lineage>
        <taxon>Eukaryota</taxon>
        <taxon>Fungi</taxon>
        <taxon>Fungi incertae sedis</taxon>
        <taxon>Mucoromycota</taxon>
        <taxon>Glomeromycotina</taxon>
        <taxon>Glomeromycetes</taxon>
        <taxon>Diversisporales</taxon>
        <taxon>Gigasporaceae</taxon>
        <taxon>Cetraspora</taxon>
    </lineage>
</organism>
<accession>A0A9N9A3U0</accession>
<dbReference type="EMBL" id="CAJVQA010001539">
    <property type="protein sequence ID" value="CAG8518078.1"/>
    <property type="molecule type" value="Genomic_DNA"/>
</dbReference>
<evidence type="ECO:0000313" key="1">
    <source>
        <dbReference type="EMBL" id="CAG8518078.1"/>
    </source>
</evidence>
<reference evidence="1" key="1">
    <citation type="submission" date="2021-06" db="EMBL/GenBank/DDBJ databases">
        <authorList>
            <person name="Kallberg Y."/>
            <person name="Tangrot J."/>
            <person name="Rosling A."/>
        </authorList>
    </citation>
    <scope>NUCLEOTIDE SEQUENCE</scope>
    <source>
        <strain evidence="1">FL966</strain>
    </source>
</reference>
<name>A0A9N9A3U0_9GLOM</name>
<comment type="caution">
    <text evidence="1">The sequence shown here is derived from an EMBL/GenBank/DDBJ whole genome shotgun (WGS) entry which is preliminary data.</text>
</comment>
<proteinExistence type="predicted"/>
<protein>
    <submittedName>
        <fullName evidence="1">17540_t:CDS:1</fullName>
    </submittedName>
</protein>
<dbReference type="Proteomes" id="UP000789759">
    <property type="component" value="Unassembled WGS sequence"/>
</dbReference>
<gene>
    <name evidence="1" type="ORF">CPELLU_LOCUS3247</name>
</gene>
<sequence>MEKIEFLAKLISDSLDTGLSKKPDEKERLWTLIDSQEYNFVTCKTLTEYWYLSLKEVFKKNPQITRISFIRAIYDIILHEEYP</sequence>